<keyword evidence="8" id="KW-0614">Plasmid</keyword>
<evidence type="ECO:0000256" key="3">
    <source>
        <dbReference type="ARBA" id="ARBA00022692"/>
    </source>
</evidence>
<feature type="transmembrane region" description="Helical" evidence="6">
    <location>
        <begin position="114"/>
        <end position="133"/>
    </location>
</feature>
<name>A0A494T8D5_SPHPE</name>
<dbReference type="PROSITE" id="PS50850">
    <property type="entry name" value="MFS"/>
    <property type="match status" value="1"/>
</dbReference>
<dbReference type="InterPro" id="IPR020846">
    <property type="entry name" value="MFS_dom"/>
</dbReference>
<feature type="transmembrane region" description="Helical" evidence="6">
    <location>
        <begin position="62"/>
        <end position="82"/>
    </location>
</feature>
<dbReference type="PANTHER" id="PTHR23505">
    <property type="entry name" value="SPINSTER"/>
    <property type="match status" value="1"/>
</dbReference>
<dbReference type="Gene3D" id="1.20.1250.20">
    <property type="entry name" value="MFS general substrate transporter like domains"/>
    <property type="match status" value="1"/>
</dbReference>
<reference evidence="8 9" key="1">
    <citation type="submission" date="2018-09" db="EMBL/GenBank/DDBJ databases">
        <title>Sphingomonas peninsula sp. nov., isolated from fildes peninsula, Antarctic soil.</title>
        <authorList>
            <person name="Yingchao G."/>
        </authorList>
    </citation>
    <scope>NUCLEOTIDE SEQUENCE [LARGE SCALE GENOMIC DNA]</scope>
    <source>
        <strain evidence="8 9">YZ-8</strain>
        <plasmid evidence="8 9">unnamed1</plasmid>
    </source>
</reference>
<dbReference type="KEGG" id="spha:D3Y57_03840"/>
<dbReference type="PANTHER" id="PTHR23505:SF79">
    <property type="entry name" value="PROTEIN SPINSTER"/>
    <property type="match status" value="1"/>
</dbReference>
<protein>
    <submittedName>
        <fullName evidence="8">MFS transporter</fullName>
    </submittedName>
</protein>
<dbReference type="Pfam" id="PF07690">
    <property type="entry name" value="MFS_1"/>
    <property type="match status" value="1"/>
</dbReference>
<dbReference type="GO" id="GO:0016020">
    <property type="term" value="C:membrane"/>
    <property type="evidence" value="ECO:0007669"/>
    <property type="project" value="UniProtKB-SubCell"/>
</dbReference>
<comment type="subcellular location">
    <subcellularLocation>
        <location evidence="1">Membrane</location>
        <topology evidence="1">Multi-pass membrane protein</topology>
    </subcellularLocation>
</comment>
<dbReference type="SUPFAM" id="SSF103473">
    <property type="entry name" value="MFS general substrate transporter"/>
    <property type="match status" value="1"/>
</dbReference>
<feature type="transmembrane region" description="Helical" evidence="6">
    <location>
        <begin position="236"/>
        <end position="257"/>
    </location>
</feature>
<feature type="transmembrane region" description="Helical" evidence="6">
    <location>
        <begin position="333"/>
        <end position="359"/>
    </location>
</feature>
<feature type="domain" description="Major facilitator superfamily (MFS) profile" evidence="7">
    <location>
        <begin position="23"/>
        <end position="432"/>
    </location>
</feature>
<evidence type="ECO:0000313" key="8">
    <source>
        <dbReference type="EMBL" id="AYJ85170.1"/>
    </source>
</evidence>
<evidence type="ECO:0000256" key="5">
    <source>
        <dbReference type="ARBA" id="ARBA00023136"/>
    </source>
</evidence>
<keyword evidence="5 6" id="KW-0472">Membrane</keyword>
<evidence type="ECO:0000256" key="1">
    <source>
        <dbReference type="ARBA" id="ARBA00004141"/>
    </source>
</evidence>
<keyword evidence="9" id="KW-1185">Reference proteome</keyword>
<proteinExistence type="predicted"/>
<accession>A0A494T8D5</accession>
<geneLocation type="plasmid" evidence="8">
    <name>unnamed1</name>
</geneLocation>
<dbReference type="OrthoDB" id="7400989at2"/>
<evidence type="ECO:0000313" key="9">
    <source>
        <dbReference type="Proteomes" id="UP000276254"/>
    </source>
</evidence>
<keyword evidence="2" id="KW-0813">Transport</keyword>
<dbReference type="AlphaFoldDB" id="A0A494T8D5"/>
<dbReference type="InterPro" id="IPR036259">
    <property type="entry name" value="MFS_trans_sf"/>
</dbReference>
<dbReference type="GO" id="GO:0022857">
    <property type="term" value="F:transmembrane transporter activity"/>
    <property type="evidence" value="ECO:0007669"/>
    <property type="project" value="InterPro"/>
</dbReference>
<feature type="transmembrane region" description="Helical" evidence="6">
    <location>
        <begin position="277"/>
        <end position="297"/>
    </location>
</feature>
<evidence type="ECO:0000256" key="4">
    <source>
        <dbReference type="ARBA" id="ARBA00022989"/>
    </source>
</evidence>
<gene>
    <name evidence="8" type="ORF">D3Y57_03840</name>
</gene>
<evidence type="ECO:0000256" key="2">
    <source>
        <dbReference type="ARBA" id="ARBA00022448"/>
    </source>
</evidence>
<dbReference type="InterPro" id="IPR044770">
    <property type="entry name" value="MFS_spinster-like"/>
</dbReference>
<dbReference type="InterPro" id="IPR011701">
    <property type="entry name" value="MFS"/>
</dbReference>
<feature type="transmembrane region" description="Helical" evidence="6">
    <location>
        <begin position="186"/>
        <end position="208"/>
    </location>
</feature>
<feature type="transmembrane region" description="Helical" evidence="6">
    <location>
        <begin position="89"/>
        <end position="108"/>
    </location>
</feature>
<feature type="transmembrane region" description="Helical" evidence="6">
    <location>
        <begin position="371"/>
        <end position="396"/>
    </location>
</feature>
<feature type="transmembrane region" description="Helical" evidence="6">
    <location>
        <begin position="408"/>
        <end position="425"/>
    </location>
</feature>
<evidence type="ECO:0000259" key="7">
    <source>
        <dbReference type="PROSITE" id="PS50850"/>
    </source>
</evidence>
<dbReference type="EMBL" id="CP032828">
    <property type="protein sequence ID" value="AYJ85170.1"/>
    <property type="molecule type" value="Genomic_DNA"/>
</dbReference>
<sequence length="441" mass="47327">MVLSAIMKPQTAAAASRGVAWRAVAVLLLFYALAMVDRQVLFLLVGPIRKDLGATDFQVGLLQGLSFAVSFCLFGLPFGYAVDRVSRRLVVFVGVMVWAAATTASGFASSYGELFAARILVGAGEAALGPAAFSMLSDLFPPKKLTFALSIYSMGSLVGNALAFALSGWVIGLTQAAETALFGLRSWQAVFLIVGTPGLLIAFCIFLVPEPTRRGHRGIQASWPDLFAFIRLRRRFFICHLGGFSCMMTIAYANLAWGPTFLVRHFGWSIPQVGATLSVYSLLLGIFCFLFSGKMVEWLQNRGYEDAHLRYYAVGSLITTLAGASAFQAPNAVIYLCIAAFGALFVNLAAIAPAALQIVTPGELRGRVSAIYLLVTGLIGMTAGPALVSGITQFIFADDNRVNDSLSITYLIVGPLACVFFAFGLRPMREARALRMADDVA</sequence>
<dbReference type="Proteomes" id="UP000276254">
    <property type="component" value="Plasmid unnamed1"/>
</dbReference>
<organism evidence="8 9">
    <name type="scientific">Sphingomonas paeninsulae</name>
    <dbReference type="NCBI Taxonomy" id="2319844"/>
    <lineage>
        <taxon>Bacteria</taxon>
        <taxon>Pseudomonadati</taxon>
        <taxon>Pseudomonadota</taxon>
        <taxon>Alphaproteobacteria</taxon>
        <taxon>Sphingomonadales</taxon>
        <taxon>Sphingomonadaceae</taxon>
        <taxon>Sphingomonas</taxon>
    </lineage>
</organism>
<feature type="transmembrane region" description="Helical" evidence="6">
    <location>
        <begin position="145"/>
        <end position="166"/>
    </location>
</feature>
<keyword evidence="4 6" id="KW-1133">Transmembrane helix</keyword>
<evidence type="ECO:0000256" key="6">
    <source>
        <dbReference type="SAM" id="Phobius"/>
    </source>
</evidence>
<feature type="transmembrane region" description="Helical" evidence="6">
    <location>
        <begin position="309"/>
        <end position="327"/>
    </location>
</feature>
<keyword evidence="3 6" id="KW-0812">Transmembrane</keyword>